<dbReference type="PANTHER" id="PTHR30373:SF2">
    <property type="entry name" value="UPF0603 PROTEIN YGCG"/>
    <property type="match status" value="1"/>
</dbReference>
<evidence type="ECO:0000313" key="3">
    <source>
        <dbReference type="EMBL" id="OCB69943.1"/>
    </source>
</evidence>
<evidence type="ECO:0000313" key="4">
    <source>
        <dbReference type="Proteomes" id="UP000093343"/>
    </source>
</evidence>
<accession>A0ABX2XLA4</accession>
<proteinExistence type="predicted"/>
<dbReference type="EMBL" id="LVEN01000044">
    <property type="protein sequence ID" value="OCB69943.1"/>
    <property type="molecule type" value="Genomic_DNA"/>
</dbReference>
<organism evidence="3 4">
    <name type="scientific">Flavobacterium piscis</name>
    <dbReference type="NCBI Taxonomy" id="1114874"/>
    <lineage>
        <taxon>Bacteria</taxon>
        <taxon>Pseudomonadati</taxon>
        <taxon>Bacteroidota</taxon>
        <taxon>Flavobacteriia</taxon>
        <taxon>Flavobacteriales</taxon>
        <taxon>Flavobacteriaceae</taxon>
        <taxon>Flavobacterium</taxon>
    </lineage>
</organism>
<comment type="caution">
    <text evidence="3">The sequence shown here is derived from an EMBL/GenBank/DDBJ whole genome shotgun (WGS) entry which is preliminary data.</text>
</comment>
<feature type="domain" description="TPM" evidence="2">
    <location>
        <begin position="111"/>
        <end position="227"/>
    </location>
</feature>
<reference evidence="4" key="1">
    <citation type="submission" date="2016-03" db="EMBL/GenBank/DDBJ databases">
        <title>Draft genome sequence of Paenibacillus glacialis DSM 22343.</title>
        <authorList>
            <person name="Shin S.-K."/>
            <person name="Yi H."/>
        </authorList>
    </citation>
    <scope>NUCLEOTIDE SEQUENCE [LARGE SCALE GENOMIC DNA]</scope>
    <source>
        <strain evidence="4">CCUG 60099</strain>
    </source>
</reference>
<evidence type="ECO:0000259" key="2">
    <source>
        <dbReference type="Pfam" id="PF04536"/>
    </source>
</evidence>
<dbReference type="Pfam" id="PF04536">
    <property type="entry name" value="TPM_phosphatase"/>
    <property type="match status" value="1"/>
</dbReference>
<feature type="chain" id="PRO_5046954898" description="TPM domain-containing protein" evidence="1">
    <location>
        <begin position="22"/>
        <end position="233"/>
    </location>
</feature>
<sequence>MKKIRFLILFYLIFTSLKSNGQSISNFSLKICDSIKSAHSDTIKLQQAEIYSKFLEKYIINEKKDLDFSNWKNAVNSINYKLIRELNKTCDSFKIKNSVILPFSNLVEIDSVFSPQQSRKINDIAKEIRNKNKMEIIILSIDELYPDKDIQKFSINKLTEWKIGGVLEKGGAIIVFSKNLKKVAISTTEIAMKYLTNKDCDKLIVDFMIPNFKNNNYYDGIYNSLIEIKNILK</sequence>
<keyword evidence="4" id="KW-1185">Reference proteome</keyword>
<evidence type="ECO:0000256" key="1">
    <source>
        <dbReference type="SAM" id="SignalP"/>
    </source>
</evidence>
<feature type="signal peptide" evidence="1">
    <location>
        <begin position="1"/>
        <end position="21"/>
    </location>
</feature>
<name>A0ABX2XLA4_9FLAO</name>
<dbReference type="Proteomes" id="UP000093343">
    <property type="component" value="Unassembled WGS sequence"/>
</dbReference>
<protein>
    <recommendedName>
        <fullName evidence="2">TPM domain-containing protein</fullName>
    </recommendedName>
</protein>
<dbReference type="PANTHER" id="PTHR30373">
    <property type="entry name" value="UPF0603 PROTEIN YGCG"/>
    <property type="match status" value="1"/>
</dbReference>
<gene>
    <name evidence="3" type="ORF">FLP_19945</name>
</gene>
<dbReference type="InterPro" id="IPR007621">
    <property type="entry name" value="TPM_dom"/>
</dbReference>
<keyword evidence="1" id="KW-0732">Signal</keyword>
<dbReference type="Gene3D" id="3.10.310.50">
    <property type="match status" value="1"/>
</dbReference>
<dbReference type="RefSeq" id="WP_065451259.1">
    <property type="nucleotide sequence ID" value="NZ_LVEN01000044.1"/>
</dbReference>